<dbReference type="InterPro" id="IPR024791">
    <property type="entry name" value="Cyt_c/ubiquinol_Oxase_su3"/>
</dbReference>
<proteinExistence type="inferred from homology"/>
<dbReference type="Proteomes" id="UP000228987">
    <property type="component" value="Unassembled WGS sequence"/>
</dbReference>
<evidence type="ECO:0000313" key="12">
    <source>
        <dbReference type="EMBL" id="PCJ43528.1"/>
    </source>
</evidence>
<dbReference type="InterPro" id="IPR033945">
    <property type="entry name" value="Cyt_c_oxase_su3_dom"/>
</dbReference>
<dbReference type="PANTHER" id="PTHR11403:SF7">
    <property type="entry name" value="CYTOCHROME C OXIDASE SUBUNIT 3"/>
    <property type="match status" value="1"/>
</dbReference>
<dbReference type="PROSITE" id="PS50253">
    <property type="entry name" value="COX3"/>
    <property type="match status" value="1"/>
</dbReference>
<dbReference type="GO" id="GO:0004129">
    <property type="term" value="F:cytochrome-c oxidase activity"/>
    <property type="evidence" value="ECO:0007669"/>
    <property type="project" value="UniProtKB-EC"/>
</dbReference>
<dbReference type="Gene3D" id="1.10.287.70">
    <property type="match status" value="1"/>
</dbReference>
<accession>A0A2A5CJ29</accession>
<name>A0A2A5CJ29_9GAMM</name>
<dbReference type="Gene3D" id="1.20.120.80">
    <property type="entry name" value="Cytochrome c oxidase, subunit III, four-helix bundle"/>
    <property type="match status" value="1"/>
</dbReference>
<feature type="transmembrane region" description="Helical" evidence="10">
    <location>
        <begin position="241"/>
        <end position="268"/>
    </location>
</feature>
<evidence type="ECO:0000256" key="6">
    <source>
        <dbReference type="ARBA" id="ARBA00022989"/>
    </source>
</evidence>
<dbReference type="SUPFAM" id="SSF81452">
    <property type="entry name" value="Cytochrome c oxidase subunit III-like"/>
    <property type="match status" value="1"/>
</dbReference>
<dbReference type="InterPro" id="IPR013833">
    <property type="entry name" value="Cyt_c_oxidase_su3_a-hlx"/>
</dbReference>
<evidence type="ECO:0000256" key="2">
    <source>
        <dbReference type="ARBA" id="ARBA00010581"/>
    </source>
</evidence>
<evidence type="ECO:0000256" key="4">
    <source>
        <dbReference type="ARBA" id="ARBA00022692"/>
    </source>
</evidence>
<feature type="transmembrane region" description="Helical" evidence="10">
    <location>
        <begin position="93"/>
        <end position="116"/>
    </location>
</feature>
<keyword evidence="5" id="KW-1278">Translocase</keyword>
<evidence type="ECO:0000256" key="3">
    <source>
        <dbReference type="ARBA" id="ARBA00012949"/>
    </source>
</evidence>
<evidence type="ECO:0000256" key="10">
    <source>
        <dbReference type="SAM" id="Phobius"/>
    </source>
</evidence>
<keyword evidence="6 10" id="KW-1133">Transmembrane helix</keyword>
<reference evidence="13" key="1">
    <citation type="submission" date="2017-08" db="EMBL/GenBank/DDBJ databases">
        <title>A dynamic microbial community with high functional redundancy inhabits the cold, oxic subseafloor aquifer.</title>
        <authorList>
            <person name="Tully B.J."/>
            <person name="Wheat C.G."/>
            <person name="Glazer B.T."/>
            <person name="Huber J.A."/>
        </authorList>
    </citation>
    <scope>NUCLEOTIDE SEQUENCE [LARGE SCALE GENOMIC DNA]</scope>
</reference>
<dbReference type="EMBL" id="NVWI01000001">
    <property type="protein sequence ID" value="PCJ43528.1"/>
    <property type="molecule type" value="Genomic_DNA"/>
</dbReference>
<dbReference type="InterPro" id="IPR000298">
    <property type="entry name" value="Cyt_c_oxidase-like_su3"/>
</dbReference>
<dbReference type="InterPro" id="IPR035973">
    <property type="entry name" value="Cyt_c_oxidase_su3-like_sf"/>
</dbReference>
<dbReference type="EC" id="7.1.1.9" evidence="3"/>
<evidence type="ECO:0000256" key="9">
    <source>
        <dbReference type="ARBA" id="ARBA00031625"/>
    </source>
</evidence>
<keyword evidence="4 10" id="KW-0812">Transmembrane</keyword>
<feature type="transmembrane region" description="Helical" evidence="10">
    <location>
        <begin position="289"/>
        <end position="307"/>
    </location>
</feature>
<feature type="transmembrane region" description="Helical" evidence="10">
    <location>
        <begin position="52"/>
        <end position="72"/>
    </location>
</feature>
<evidence type="ECO:0000313" key="13">
    <source>
        <dbReference type="Proteomes" id="UP000228987"/>
    </source>
</evidence>
<dbReference type="FunFam" id="1.20.120.80:FF:000003">
    <property type="entry name" value="Cytochrome c oxidase subunit 3"/>
    <property type="match status" value="1"/>
</dbReference>
<evidence type="ECO:0000256" key="7">
    <source>
        <dbReference type="ARBA" id="ARBA00023136"/>
    </source>
</evidence>
<evidence type="ECO:0000256" key="5">
    <source>
        <dbReference type="ARBA" id="ARBA00022967"/>
    </source>
</evidence>
<dbReference type="PANTHER" id="PTHR11403">
    <property type="entry name" value="CYTOCHROME C OXIDASE SUBUNIT III"/>
    <property type="match status" value="1"/>
</dbReference>
<feature type="transmembrane region" description="Helical" evidence="10">
    <location>
        <begin position="21"/>
        <end position="40"/>
    </location>
</feature>
<feature type="domain" description="Heme-copper oxidase subunit III family profile" evidence="11">
    <location>
        <begin position="9"/>
        <end position="308"/>
    </location>
</feature>
<dbReference type="GO" id="GO:0016020">
    <property type="term" value="C:membrane"/>
    <property type="evidence" value="ECO:0007669"/>
    <property type="project" value="UniProtKB-SubCell"/>
</dbReference>
<gene>
    <name evidence="12" type="ORF">COA71_01250</name>
</gene>
<feature type="transmembrane region" description="Helical" evidence="10">
    <location>
        <begin position="170"/>
        <end position="192"/>
    </location>
</feature>
<evidence type="ECO:0000256" key="8">
    <source>
        <dbReference type="ARBA" id="ARBA00031400"/>
    </source>
</evidence>
<organism evidence="12 13">
    <name type="scientific">SAR86 cluster bacterium</name>
    <dbReference type="NCBI Taxonomy" id="2030880"/>
    <lineage>
        <taxon>Bacteria</taxon>
        <taxon>Pseudomonadati</taxon>
        <taxon>Pseudomonadota</taxon>
        <taxon>Gammaproteobacteria</taxon>
        <taxon>SAR86 cluster</taxon>
    </lineage>
</organism>
<comment type="subcellular location">
    <subcellularLocation>
        <location evidence="1">Membrane</location>
        <topology evidence="1">Multi-pass membrane protein</topology>
    </subcellularLocation>
</comment>
<sequence>MATDNSNSTYETYYVPESSKFPIWASLGLSLFMIGLANALNGIKSGDGAGGATIVAILGFAILGTVLFNWFATSIRENHQGLPSAQLKRSYVLGMYWFIFSEVMFFAAFFGALFYVRQWAVPWLGGEGGRGSSNILWPGFEAVWPVIANPSDALFVPPHESMEWRGWGEALGYLPMWNTIILLSSSVTVHFAHAGLKNNNRKQLIGWLSLTVLLGVVFIFLQAEEYIEAYQELGLTLDSGIYGSTFFLLTGFHGFHVTLGAFMLSVMLARSIKGHFKPEDHFGFEAASWYWHFVDVVWVCLFFFVYLY</sequence>
<dbReference type="GO" id="GO:0019646">
    <property type="term" value="P:aerobic electron transport chain"/>
    <property type="evidence" value="ECO:0007669"/>
    <property type="project" value="InterPro"/>
</dbReference>
<evidence type="ECO:0000259" key="11">
    <source>
        <dbReference type="PROSITE" id="PS50253"/>
    </source>
</evidence>
<feature type="transmembrane region" description="Helical" evidence="10">
    <location>
        <begin position="204"/>
        <end position="221"/>
    </location>
</feature>
<dbReference type="AlphaFoldDB" id="A0A2A5CJ29"/>
<protein>
    <recommendedName>
        <fullName evidence="3">cytochrome-c oxidase</fullName>
        <ecNumber evidence="3">7.1.1.9</ecNumber>
    </recommendedName>
    <alternativeName>
        <fullName evidence="8">Cytochrome aa3 subunit 3</fullName>
    </alternativeName>
    <alternativeName>
        <fullName evidence="9">Cytochrome c oxidase polypeptide III</fullName>
    </alternativeName>
</protein>
<comment type="caution">
    <text evidence="12">The sequence shown here is derived from an EMBL/GenBank/DDBJ whole genome shotgun (WGS) entry which is preliminary data.</text>
</comment>
<comment type="similarity">
    <text evidence="2">Belongs to the cytochrome c oxidase subunit 3 family.</text>
</comment>
<dbReference type="Pfam" id="PF00510">
    <property type="entry name" value="COX3"/>
    <property type="match status" value="2"/>
</dbReference>
<evidence type="ECO:0000256" key="1">
    <source>
        <dbReference type="ARBA" id="ARBA00004141"/>
    </source>
</evidence>
<dbReference type="CDD" id="cd01665">
    <property type="entry name" value="Cyt_c_Oxidase_III"/>
    <property type="match status" value="1"/>
</dbReference>
<keyword evidence="7 10" id="KW-0472">Membrane</keyword>